<feature type="domain" description="Protein kinase" evidence="10">
    <location>
        <begin position="10"/>
        <end position="266"/>
    </location>
</feature>
<evidence type="ECO:0000256" key="4">
    <source>
        <dbReference type="ARBA" id="ARBA00022741"/>
    </source>
</evidence>
<keyword evidence="4 7" id="KW-0547">Nucleotide-binding</keyword>
<feature type="compositionally biased region" description="Pro residues" evidence="8">
    <location>
        <begin position="295"/>
        <end position="306"/>
    </location>
</feature>
<dbReference type="InterPro" id="IPR008271">
    <property type="entry name" value="Ser/Thr_kinase_AS"/>
</dbReference>
<evidence type="ECO:0000256" key="6">
    <source>
        <dbReference type="ARBA" id="ARBA00022840"/>
    </source>
</evidence>
<gene>
    <name evidence="11" type="ORF">F4560_001369</name>
</gene>
<dbReference type="PANTHER" id="PTHR43289">
    <property type="entry name" value="MITOGEN-ACTIVATED PROTEIN KINASE KINASE KINASE 20-RELATED"/>
    <property type="match status" value="1"/>
</dbReference>
<organism evidence="11 12">
    <name type="scientific">Saccharothrix ecbatanensis</name>
    <dbReference type="NCBI Taxonomy" id="1105145"/>
    <lineage>
        <taxon>Bacteria</taxon>
        <taxon>Bacillati</taxon>
        <taxon>Actinomycetota</taxon>
        <taxon>Actinomycetes</taxon>
        <taxon>Pseudonocardiales</taxon>
        <taxon>Pseudonocardiaceae</taxon>
        <taxon>Saccharothrix</taxon>
    </lineage>
</organism>
<keyword evidence="2 11" id="KW-0723">Serine/threonine-protein kinase</keyword>
<keyword evidence="9" id="KW-0472">Membrane</keyword>
<evidence type="ECO:0000259" key="10">
    <source>
        <dbReference type="PROSITE" id="PS50011"/>
    </source>
</evidence>
<dbReference type="PROSITE" id="PS50011">
    <property type="entry name" value="PROTEIN_KINASE_DOM"/>
    <property type="match status" value="1"/>
</dbReference>
<dbReference type="Proteomes" id="UP000552097">
    <property type="component" value="Unassembled WGS sequence"/>
</dbReference>
<feature type="transmembrane region" description="Helical" evidence="9">
    <location>
        <begin position="315"/>
        <end position="334"/>
    </location>
</feature>
<dbReference type="InterPro" id="IPR011009">
    <property type="entry name" value="Kinase-like_dom_sf"/>
</dbReference>
<dbReference type="Gene3D" id="1.10.510.10">
    <property type="entry name" value="Transferase(Phosphotransferase) domain 1"/>
    <property type="match status" value="1"/>
</dbReference>
<dbReference type="Pfam" id="PF00069">
    <property type="entry name" value="Pkinase"/>
    <property type="match status" value="1"/>
</dbReference>
<name>A0A7W9HGJ8_9PSEU</name>
<evidence type="ECO:0000256" key="7">
    <source>
        <dbReference type="PROSITE-ProRule" id="PRU10141"/>
    </source>
</evidence>
<evidence type="ECO:0000256" key="3">
    <source>
        <dbReference type="ARBA" id="ARBA00022679"/>
    </source>
</evidence>
<sequence length="492" mass="52387">MEDRTIAGRYRLTEKIGTGGMGVVWRAEDLRLRRIVAVKELLSRAGFDQESIDRAVREGRIAARLQHANVIALYDVVEHDGHPWLVMEYLPSRSLSTLISERGVLPPDEVARLGVQLAAGLAAAHRAEVVHRDVKPGNVLVTEFGTVKVTDFGTSRAVGEATVTASGMLVGTPAYLAPEVARGGAGGFPADVFALGSTLYAAVEGVPPFGQDGNTIALLHRVADGRFPPPANAGPLTPVLLRLLDPNPDTRPTMPEAVDMLRDVRFDETPAVAPPPPAPTPTAVMTAPVESAPVDPLPVDPLPTPQEQPRRDRKALVALAVVAVIAAALIGYLVSRGEGGSPSAGENTGTTTEPAQTTDAATTEPADTTSEEPPTTTEAETTTTTTTTSEPPAEVGPDKALTDYYGLLPNDLETAYSRLTDRFKAQRAPSFDAYRGWWEQMSAVNVNNVQVVGPDQVSASVSYSFKSGRNEVEQHVYTLVKVDGQWAIDGQQ</sequence>
<dbReference type="GO" id="GO:0004674">
    <property type="term" value="F:protein serine/threonine kinase activity"/>
    <property type="evidence" value="ECO:0007669"/>
    <property type="project" value="UniProtKB-KW"/>
</dbReference>
<evidence type="ECO:0000313" key="11">
    <source>
        <dbReference type="EMBL" id="MBB5801601.1"/>
    </source>
</evidence>
<dbReference type="SMART" id="SM00220">
    <property type="entry name" value="S_TKc"/>
    <property type="match status" value="1"/>
</dbReference>
<evidence type="ECO:0000256" key="1">
    <source>
        <dbReference type="ARBA" id="ARBA00012513"/>
    </source>
</evidence>
<comment type="caution">
    <text evidence="11">The sequence shown here is derived from an EMBL/GenBank/DDBJ whole genome shotgun (WGS) entry which is preliminary data.</text>
</comment>
<feature type="binding site" evidence="7">
    <location>
        <position position="39"/>
    </location>
    <ligand>
        <name>ATP</name>
        <dbReference type="ChEBI" id="CHEBI:30616"/>
    </ligand>
</feature>
<protein>
    <recommendedName>
        <fullName evidence="1">non-specific serine/threonine protein kinase</fullName>
        <ecNumber evidence="1">2.7.11.1</ecNumber>
    </recommendedName>
</protein>
<keyword evidence="9" id="KW-1133">Transmembrane helix</keyword>
<evidence type="ECO:0000256" key="2">
    <source>
        <dbReference type="ARBA" id="ARBA00022527"/>
    </source>
</evidence>
<feature type="region of interest" description="Disordered" evidence="8">
    <location>
        <begin position="337"/>
        <end position="399"/>
    </location>
</feature>
<accession>A0A7W9HGJ8</accession>
<feature type="region of interest" description="Disordered" evidence="8">
    <location>
        <begin position="291"/>
        <end position="310"/>
    </location>
</feature>
<keyword evidence="12" id="KW-1185">Reference proteome</keyword>
<dbReference type="PROSITE" id="PS00107">
    <property type="entry name" value="PROTEIN_KINASE_ATP"/>
    <property type="match status" value="1"/>
</dbReference>
<evidence type="ECO:0000256" key="5">
    <source>
        <dbReference type="ARBA" id="ARBA00022777"/>
    </source>
</evidence>
<evidence type="ECO:0000256" key="9">
    <source>
        <dbReference type="SAM" id="Phobius"/>
    </source>
</evidence>
<dbReference type="CDD" id="cd14014">
    <property type="entry name" value="STKc_PknB_like"/>
    <property type="match status" value="1"/>
</dbReference>
<dbReference type="EC" id="2.7.11.1" evidence="1"/>
<evidence type="ECO:0000313" key="12">
    <source>
        <dbReference type="Proteomes" id="UP000552097"/>
    </source>
</evidence>
<dbReference type="InterPro" id="IPR017441">
    <property type="entry name" value="Protein_kinase_ATP_BS"/>
</dbReference>
<dbReference type="SUPFAM" id="SSF56112">
    <property type="entry name" value="Protein kinase-like (PK-like)"/>
    <property type="match status" value="1"/>
</dbReference>
<keyword evidence="6 7" id="KW-0067">ATP-binding</keyword>
<dbReference type="Gene3D" id="3.30.200.20">
    <property type="entry name" value="Phosphorylase Kinase, domain 1"/>
    <property type="match status" value="1"/>
</dbReference>
<keyword evidence="9" id="KW-0812">Transmembrane</keyword>
<keyword evidence="3" id="KW-0808">Transferase</keyword>
<dbReference type="RefSeq" id="WP_184917639.1">
    <property type="nucleotide sequence ID" value="NZ_JACHMO010000001.1"/>
</dbReference>
<proteinExistence type="predicted"/>
<dbReference type="PROSITE" id="PS00108">
    <property type="entry name" value="PROTEIN_KINASE_ST"/>
    <property type="match status" value="1"/>
</dbReference>
<dbReference type="InterPro" id="IPR000719">
    <property type="entry name" value="Prot_kinase_dom"/>
</dbReference>
<keyword evidence="5 11" id="KW-0418">Kinase</keyword>
<feature type="compositionally biased region" description="Low complexity" evidence="8">
    <location>
        <begin position="350"/>
        <end position="393"/>
    </location>
</feature>
<reference evidence="11 12" key="1">
    <citation type="submission" date="2020-08" db="EMBL/GenBank/DDBJ databases">
        <title>Sequencing the genomes of 1000 actinobacteria strains.</title>
        <authorList>
            <person name="Klenk H.-P."/>
        </authorList>
    </citation>
    <scope>NUCLEOTIDE SEQUENCE [LARGE SCALE GENOMIC DNA]</scope>
    <source>
        <strain evidence="11 12">DSM 45486</strain>
    </source>
</reference>
<dbReference type="EMBL" id="JACHMO010000001">
    <property type="protein sequence ID" value="MBB5801601.1"/>
    <property type="molecule type" value="Genomic_DNA"/>
</dbReference>
<evidence type="ECO:0000256" key="8">
    <source>
        <dbReference type="SAM" id="MobiDB-lite"/>
    </source>
</evidence>
<dbReference type="GO" id="GO:0005524">
    <property type="term" value="F:ATP binding"/>
    <property type="evidence" value="ECO:0007669"/>
    <property type="project" value="UniProtKB-UniRule"/>
</dbReference>
<dbReference type="PANTHER" id="PTHR43289:SF6">
    <property type="entry name" value="SERINE_THREONINE-PROTEIN KINASE NEKL-3"/>
    <property type="match status" value="1"/>
</dbReference>
<dbReference type="AlphaFoldDB" id="A0A7W9HGJ8"/>